<keyword evidence="2" id="KW-0479">Metal-binding</keyword>
<dbReference type="PROSITE" id="PS50157">
    <property type="entry name" value="ZINC_FINGER_C2H2_2"/>
    <property type="match status" value="17"/>
</dbReference>
<keyword evidence="5" id="KW-0862">Zinc</keyword>
<evidence type="ECO:0000259" key="11">
    <source>
        <dbReference type="PROSITE" id="PS50157"/>
    </source>
</evidence>
<dbReference type="InterPro" id="IPR038269">
    <property type="entry name" value="SCAN_sf"/>
</dbReference>
<sequence length="1010" mass="116397">MEEEGPAGPPKQEESPEEAGKPPLGGLPECAMEQPESRVSGQEFCKDQQHLWDAQCQDFLRGLEHPHRGCGNPLLTESTPCDNIKAFLSSFEQIAGACHWPRAEWASRLLPALSRDVVQFFGHLEAGDREDYGKVKAAILRGNALRVETRRQQFRQFRCQETDEPRKVYGRLRELCHRWLRPEGHTKEQILELLILEQFLAILPHELQKWVREGGPENGAQALSLVEDFLMNRQKAETWRWQVPIQEVTRSSLEPERPLPDSAQTVSYMDVKPKDDGEIGLLANGITFPSHSAPALPPMQHEMAEMGLTEGPASFKEMDLSFDKEEQPLAHLGQRTMFWQVKEEICGNPTSLEGLLIPKPDPVFHPGKEDMFFQEPESGDRRKIKVENSHPGAGNPEKTQTVLLASPHGNIPVTADIPEPKCMSRELQGETNSILRDHVAAPMNESSVHPGLEQPLSSKYGRKGSYKLEPVKMHAEANHYACSVCGERFQEKYYLDEHQRMHTGEEPYEWTECSQREIWVRQSVDMDEKSCECPECGKGFSCRATLMRHQRIHTEEKPHECSQCGKSFSQRTNLMSHLRIHTGERPYQCPQCGKGFRWKLHLKRHQKIHTGEKPHKCSECGKSFSRRDTLINHQRTHTGEKPYECPECGKNFNHPCNLIEHKKTHTGERPHACSVCGKNFLRRDTLIKHQRTHTGEKPYECAECGKTFNHPCNLIEHQKTHTGEKPHECPKCGKNFSRRDTLIKHQRTHTEEKPYECLECGKTFIQKKAFIRHQRIHTGEKPYKCLECGKSFSHNNQLTRHQRIHILEKPYKFLEYGKSFSQNVWKCGKSFSSKDKFSIHQRLHTGEKPYKCMECGKSFSQSGHLTQHQRIHARGRPYKRLECGKSFSQSDSLTVHQRIHTGERPYECSECGKSFRLKAKLVRHQRIHTGERPYECLDCGKTFCRSDGLLSHQRSHTGEKPYKCMQCGKGFRWRNKWLAHQKVHTGGREWEQEELHTYQSQHGIVVTVSD</sequence>
<dbReference type="PROSITE" id="PS00028">
    <property type="entry name" value="ZINC_FINGER_C2H2_1"/>
    <property type="match status" value="15"/>
</dbReference>
<dbReference type="InterPro" id="IPR013087">
    <property type="entry name" value="Znf_C2H2_type"/>
</dbReference>
<feature type="domain" description="C2H2-type" evidence="11">
    <location>
        <begin position="755"/>
        <end position="782"/>
    </location>
</feature>
<organism evidence="13 14">
    <name type="scientific">Gekko japonicus</name>
    <name type="common">Schlegel's Japanese gecko</name>
    <dbReference type="NCBI Taxonomy" id="146911"/>
    <lineage>
        <taxon>Eukaryota</taxon>
        <taxon>Metazoa</taxon>
        <taxon>Chordata</taxon>
        <taxon>Craniata</taxon>
        <taxon>Vertebrata</taxon>
        <taxon>Euteleostomi</taxon>
        <taxon>Lepidosauria</taxon>
        <taxon>Squamata</taxon>
        <taxon>Bifurcata</taxon>
        <taxon>Gekkota</taxon>
        <taxon>Gekkonidae</taxon>
        <taxon>Gekkoninae</taxon>
        <taxon>Gekko</taxon>
    </lineage>
</organism>
<keyword evidence="3" id="KW-0677">Repeat</keyword>
<evidence type="ECO:0000313" key="13">
    <source>
        <dbReference type="Proteomes" id="UP000694871"/>
    </source>
</evidence>
<evidence type="ECO:0000259" key="12">
    <source>
        <dbReference type="PROSITE" id="PS50804"/>
    </source>
</evidence>
<feature type="domain" description="C2H2-type" evidence="11">
    <location>
        <begin position="559"/>
        <end position="586"/>
    </location>
</feature>
<dbReference type="SMART" id="SM00431">
    <property type="entry name" value="SCAN"/>
    <property type="match status" value="1"/>
</dbReference>
<feature type="domain" description="C2H2-type" evidence="11">
    <location>
        <begin position="783"/>
        <end position="810"/>
    </location>
</feature>
<feature type="domain" description="SCAN box" evidence="12">
    <location>
        <begin position="151"/>
        <end position="229"/>
    </location>
</feature>
<feature type="domain" description="C2H2-type" evidence="11">
    <location>
        <begin position="699"/>
        <end position="726"/>
    </location>
</feature>
<dbReference type="RefSeq" id="XP_015262256.1">
    <property type="nucleotide sequence ID" value="XM_015406770.1"/>
</dbReference>
<dbReference type="Pfam" id="PF02023">
    <property type="entry name" value="SCAN"/>
    <property type="match status" value="1"/>
</dbReference>
<dbReference type="PANTHER" id="PTHR24404:SF100">
    <property type="entry name" value="ZINC FINGER PROTEIN 501"/>
    <property type="match status" value="1"/>
</dbReference>
<dbReference type="InterPro" id="IPR003309">
    <property type="entry name" value="SCAN_dom"/>
</dbReference>
<evidence type="ECO:0000313" key="14">
    <source>
        <dbReference type="RefSeq" id="XP_015262256.1"/>
    </source>
</evidence>
<dbReference type="Gene3D" id="3.30.160.60">
    <property type="entry name" value="Classic Zinc Finger"/>
    <property type="match status" value="17"/>
</dbReference>
<keyword evidence="6" id="KW-0804">Transcription</keyword>
<comment type="subcellular location">
    <subcellularLocation>
        <location evidence="1">Nucleus</location>
    </subcellularLocation>
</comment>
<dbReference type="SUPFAM" id="SSF47353">
    <property type="entry name" value="Retrovirus capsid dimerization domain-like"/>
    <property type="match status" value="1"/>
</dbReference>
<dbReference type="CDD" id="cd07936">
    <property type="entry name" value="SCAN"/>
    <property type="match status" value="1"/>
</dbReference>
<name>A0ABM1JLB9_GEKJA</name>
<evidence type="ECO:0000256" key="6">
    <source>
        <dbReference type="ARBA" id="ARBA00023015"/>
    </source>
</evidence>
<feature type="domain" description="C2H2-type" evidence="11">
    <location>
        <begin position="727"/>
        <end position="754"/>
    </location>
</feature>
<dbReference type="SUPFAM" id="SSF57667">
    <property type="entry name" value="beta-beta-alpha zinc fingers"/>
    <property type="match status" value="10"/>
</dbReference>
<keyword evidence="8" id="KW-0539">Nucleus</keyword>
<dbReference type="SMART" id="SM00355">
    <property type="entry name" value="ZnF_C2H2"/>
    <property type="match status" value="17"/>
</dbReference>
<feature type="domain" description="C2H2-type" evidence="11">
    <location>
        <begin position="878"/>
        <end position="905"/>
    </location>
</feature>
<accession>A0ABM1JLB9</accession>
<dbReference type="InterPro" id="IPR050589">
    <property type="entry name" value="Ikaros_C2H2-ZF"/>
</dbReference>
<dbReference type="Pfam" id="PF00096">
    <property type="entry name" value="zf-C2H2"/>
    <property type="match status" value="16"/>
</dbReference>
<dbReference type="PROSITE" id="PS50804">
    <property type="entry name" value="SCAN_BOX"/>
    <property type="match status" value="1"/>
</dbReference>
<evidence type="ECO:0000256" key="2">
    <source>
        <dbReference type="ARBA" id="ARBA00022723"/>
    </source>
</evidence>
<evidence type="ECO:0000256" key="9">
    <source>
        <dbReference type="PROSITE-ProRule" id="PRU00042"/>
    </source>
</evidence>
<keyword evidence="4 9" id="KW-0863">Zinc-finger</keyword>
<evidence type="ECO:0000256" key="7">
    <source>
        <dbReference type="ARBA" id="ARBA00023125"/>
    </source>
</evidence>
<protein>
    <submittedName>
        <fullName evidence="14">Zinc finger protein 135-like</fullName>
    </submittedName>
</protein>
<feature type="domain" description="C2H2-type" evidence="11">
    <location>
        <begin position="962"/>
        <end position="989"/>
    </location>
</feature>
<feature type="domain" description="C2H2-type" evidence="11">
    <location>
        <begin position="587"/>
        <end position="614"/>
    </location>
</feature>
<dbReference type="InterPro" id="IPR036236">
    <property type="entry name" value="Znf_C2H2_sf"/>
</dbReference>
<reference evidence="14" key="1">
    <citation type="submission" date="2025-08" db="UniProtKB">
        <authorList>
            <consortium name="RefSeq"/>
        </authorList>
    </citation>
    <scope>IDENTIFICATION</scope>
</reference>
<evidence type="ECO:0000256" key="3">
    <source>
        <dbReference type="ARBA" id="ARBA00022737"/>
    </source>
</evidence>
<evidence type="ECO:0000256" key="5">
    <source>
        <dbReference type="ARBA" id="ARBA00022833"/>
    </source>
</evidence>
<proteinExistence type="predicted"/>
<keyword evidence="13" id="KW-1185">Reference proteome</keyword>
<evidence type="ECO:0000256" key="8">
    <source>
        <dbReference type="ARBA" id="ARBA00023242"/>
    </source>
</evidence>
<dbReference type="PANTHER" id="PTHR24404">
    <property type="entry name" value="ZINC FINGER PROTEIN"/>
    <property type="match status" value="1"/>
</dbReference>
<feature type="domain" description="C2H2-type" evidence="11">
    <location>
        <begin position="906"/>
        <end position="933"/>
    </location>
</feature>
<feature type="compositionally biased region" description="Basic and acidic residues" evidence="10">
    <location>
        <begin position="11"/>
        <end position="20"/>
    </location>
</feature>
<feature type="domain" description="C2H2-type" evidence="11">
    <location>
        <begin position="615"/>
        <end position="642"/>
    </location>
</feature>
<dbReference type="Proteomes" id="UP000694871">
    <property type="component" value="Unplaced"/>
</dbReference>
<feature type="domain" description="C2H2-type" evidence="11">
    <location>
        <begin position="820"/>
        <end position="849"/>
    </location>
</feature>
<dbReference type="GeneID" id="107106589"/>
<dbReference type="Gene3D" id="1.10.4020.10">
    <property type="entry name" value="DNA breaking-rejoining enzymes"/>
    <property type="match status" value="1"/>
</dbReference>
<feature type="domain" description="C2H2-type" evidence="11">
    <location>
        <begin position="850"/>
        <end position="877"/>
    </location>
</feature>
<gene>
    <name evidence="14" type="primary">LOC107106589</name>
</gene>
<feature type="domain" description="C2H2-type" evidence="11">
    <location>
        <begin position="480"/>
        <end position="507"/>
    </location>
</feature>
<feature type="domain" description="C2H2-type" evidence="11">
    <location>
        <begin position="934"/>
        <end position="961"/>
    </location>
</feature>
<evidence type="ECO:0000256" key="1">
    <source>
        <dbReference type="ARBA" id="ARBA00004123"/>
    </source>
</evidence>
<feature type="domain" description="C2H2-type" evidence="11">
    <location>
        <begin position="643"/>
        <end position="670"/>
    </location>
</feature>
<keyword evidence="6" id="KW-0805">Transcription regulation</keyword>
<feature type="region of interest" description="Disordered" evidence="10">
    <location>
        <begin position="1"/>
        <end position="33"/>
    </location>
</feature>
<evidence type="ECO:0000256" key="4">
    <source>
        <dbReference type="ARBA" id="ARBA00022771"/>
    </source>
</evidence>
<evidence type="ECO:0000256" key="10">
    <source>
        <dbReference type="SAM" id="MobiDB-lite"/>
    </source>
</evidence>
<feature type="domain" description="C2H2-type" evidence="11">
    <location>
        <begin position="531"/>
        <end position="558"/>
    </location>
</feature>
<feature type="domain" description="C2H2-type" evidence="11">
    <location>
        <begin position="671"/>
        <end position="698"/>
    </location>
</feature>
<keyword evidence="7" id="KW-0238">DNA-binding</keyword>